<comment type="caution">
    <text evidence="2">The sequence shown here is derived from an EMBL/GenBank/DDBJ whole genome shotgun (WGS) entry which is preliminary data.</text>
</comment>
<feature type="transmembrane region" description="Helical" evidence="1">
    <location>
        <begin position="103"/>
        <end position="123"/>
    </location>
</feature>
<proteinExistence type="predicted"/>
<keyword evidence="1" id="KW-0472">Membrane</keyword>
<name>A0A1A9MZE0_9BURK</name>
<protein>
    <recommendedName>
        <fullName evidence="6">Glycosyltransferase RgtA/B/C/D-like domain-containing protein</fullName>
    </recommendedName>
</protein>
<keyword evidence="4" id="KW-1185">Reference proteome</keyword>
<sequence>MEAQLKHGLVLAKTSTTDAWGWPSFPIVVVVIGFAIGLFTPALLNDGDTYWHIATGQWILRTGAIPHADPFSYTVAGAPWVAHEWLSELVMALAWKAAGWNGIMMLFGAATAITFGAFAHYLTRWLRQPAALVVFILGAACISGSLLARPHLLALPVLVLWSAGLLRARDQSTAPSLWLLPLMLVWANLHGSFVFGLALVVPLAIEAWLDAGESRISVVRGWGVFLAAATGVSLVTPNGWHGLLFPFELARMTQIGSISEWRPTDFHALEPMEMALMATLYIAFSRGIRLPMPRLLTLLAVLHLALQHSRHQMLAGLAGALLLTAPLGQAFGAATGSDRPGPFPALRWAVAGVACMLVLTTLRIAHPLVRTDDYVSPATALDHVPPGLLSEPVINSYEFGGYLIFRNVKPFIDGRADMYGDDFMAGYSAAFKPDRAAFERTVDKYGIRWALLGAHSSALPMIDALPGWRRVYADRVAAVYVRD</sequence>
<dbReference type="Proteomes" id="UP000078116">
    <property type="component" value="Unassembled WGS sequence"/>
</dbReference>
<evidence type="ECO:0000313" key="2">
    <source>
        <dbReference type="EMBL" id="OAJ53436.1"/>
    </source>
</evidence>
<feature type="transmembrane region" description="Helical" evidence="1">
    <location>
        <begin position="20"/>
        <end position="44"/>
    </location>
</feature>
<feature type="transmembrane region" description="Helical" evidence="1">
    <location>
        <begin position="221"/>
        <end position="240"/>
    </location>
</feature>
<evidence type="ECO:0000313" key="5">
    <source>
        <dbReference type="Proteomes" id="UP000078116"/>
    </source>
</evidence>
<evidence type="ECO:0000256" key="1">
    <source>
        <dbReference type="SAM" id="Phobius"/>
    </source>
</evidence>
<evidence type="ECO:0008006" key="6">
    <source>
        <dbReference type="Google" id="ProtNLM"/>
    </source>
</evidence>
<evidence type="ECO:0000313" key="3">
    <source>
        <dbReference type="EMBL" id="OAJ58904.1"/>
    </source>
</evidence>
<keyword evidence="1" id="KW-0812">Transmembrane</keyword>
<reference evidence="4 5" key="1">
    <citation type="submission" date="2016-04" db="EMBL/GenBank/DDBJ databases">
        <title>Reclassification of Paraburkholderia panaciterrae (Farh et al. 2015) Dobritsa &amp; Samadpour 2016 as a later homotypic synonym of Paraburkholderia ginsengiterrae (Farh et al. 2015) Dobritsa &amp; Samadpour 2016.</title>
        <authorList>
            <person name="Dobritsa A.P."/>
            <person name="Kutumbaka K."/>
            <person name="Samadpour M."/>
        </authorList>
    </citation>
    <scope>NUCLEOTIDE SEQUENCE [LARGE SCALE GENOMIC DNA]</scope>
    <source>
        <strain evidence="2 5">DCY85</strain>
        <strain evidence="3 4">DCY85-1</strain>
    </source>
</reference>
<dbReference type="Proteomes" id="UP000077961">
    <property type="component" value="Unassembled WGS sequence"/>
</dbReference>
<feature type="transmembrane region" description="Helical" evidence="1">
    <location>
        <begin position="129"/>
        <end position="147"/>
    </location>
</feature>
<dbReference type="EMBL" id="LXJZ01000172">
    <property type="protein sequence ID" value="OAJ58904.1"/>
    <property type="molecule type" value="Genomic_DNA"/>
</dbReference>
<dbReference type="AlphaFoldDB" id="A0A1A9MZE0"/>
<feature type="transmembrane region" description="Helical" evidence="1">
    <location>
        <begin position="313"/>
        <end position="333"/>
    </location>
</feature>
<gene>
    <name evidence="3" type="ORF">A6V36_29425</name>
    <name evidence="2" type="ORF">A6V37_08570</name>
</gene>
<evidence type="ECO:0000313" key="4">
    <source>
        <dbReference type="Proteomes" id="UP000077961"/>
    </source>
</evidence>
<dbReference type="STRING" id="1462993.A6V36_29425"/>
<accession>A0A1A9MZE0</accession>
<organism evidence="2 5">
    <name type="scientific">Paraburkholderia ginsengiterrae</name>
    <dbReference type="NCBI Taxonomy" id="1462993"/>
    <lineage>
        <taxon>Bacteria</taxon>
        <taxon>Pseudomonadati</taxon>
        <taxon>Pseudomonadota</taxon>
        <taxon>Betaproteobacteria</taxon>
        <taxon>Burkholderiales</taxon>
        <taxon>Burkholderiaceae</taxon>
        <taxon>Paraburkholderia</taxon>
    </lineage>
</organism>
<feature type="transmembrane region" description="Helical" evidence="1">
    <location>
        <begin position="345"/>
        <end position="365"/>
    </location>
</feature>
<keyword evidence="1" id="KW-1133">Transmembrane helix</keyword>
<dbReference type="EMBL" id="LXKA01000360">
    <property type="protein sequence ID" value="OAJ53436.1"/>
    <property type="molecule type" value="Genomic_DNA"/>
</dbReference>
<feature type="transmembrane region" description="Helical" evidence="1">
    <location>
        <begin position="189"/>
        <end position="209"/>
    </location>
</feature>